<dbReference type="SUPFAM" id="SSF53098">
    <property type="entry name" value="Ribonuclease H-like"/>
    <property type="match status" value="1"/>
</dbReference>
<reference evidence="5 6" key="1">
    <citation type="journal article" date="2016" name="Sci. Rep.">
        <title>The Dendrobium catenatum Lindl. genome sequence provides insights into polysaccharide synthase, floral development and adaptive evolution.</title>
        <authorList>
            <person name="Zhang G.Q."/>
            <person name="Xu Q."/>
            <person name="Bian C."/>
            <person name="Tsai W.C."/>
            <person name="Yeh C.M."/>
            <person name="Liu K.W."/>
            <person name="Yoshida K."/>
            <person name="Zhang L.S."/>
            <person name="Chang S.B."/>
            <person name="Chen F."/>
            <person name="Shi Y."/>
            <person name="Su Y.Y."/>
            <person name="Zhang Y.Q."/>
            <person name="Chen L.J."/>
            <person name="Yin Y."/>
            <person name="Lin M."/>
            <person name="Huang H."/>
            <person name="Deng H."/>
            <person name="Wang Z.W."/>
            <person name="Zhu S.L."/>
            <person name="Zhao X."/>
            <person name="Deng C."/>
            <person name="Niu S.C."/>
            <person name="Huang J."/>
            <person name="Wang M."/>
            <person name="Liu G.H."/>
            <person name="Yang H.J."/>
            <person name="Xiao X.J."/>
            <person name="Hsiao Y.Y."/>
            <person name="Wu W.L."/>
            <person name="Chen Y.Y."/>
            <person name="Mitsuda N."/>
            <person name="Ohme-Takagi M."/>
            <person name="Luo Y.B."/>
            <person name="Van de Peer Y."/>
            <person name="Liu Z.J."/>
        </authorList>
    </citation>
    <scope>NUCLEOTIDE SEQUENCE [LARGE SCALE GENOMIC DNA]</scope>
    <source>
        <tissue evidence="5">The whole plant</tissue>
    </source>
</reference>
<keyword evidence="2" id="KW-0378">Hydrolase</keyword>
<dbReference type="GO" id="GO:0015074">
    <property type="term" value="P:DNA integration"/>
    <property type="evidence" value="ECO:0007669"/>
    <property type="project" value="InterPro"/>
</dbReference>
<evidence type="ECO:0000313" key="5">
    <source>
        <dbReference type="EMBL" id="PKU69257.1"/>
    </source>
</evidence>
<dbReference type="InterPro" id="IPR013103">
    <property type="entry name" value="RVT_2"/>
</dbReference>
<keyword evidence="1" id="KW-0479">Metal-binding</keyword>
<gene>
    <name evidence="5" type="ORF">MA16_Dca002527</name>
</gene>
<feature type="compositionally biased region" description="Low complexity" evidence="3">
    <location>
        <begin position="298"/>
        <end position="319"/>
    </location>
</feature>
<evidence type="ECO:0000313" key="6">
    <source>
        <dbReference type="Proteomes" id="UP000233837"/>
    </source>
</evidence>
<evidence type="ECO:0000259" key="4">
    <source>
        <dbReference type="PROSITE" id="PS50994"/>
    </source>
</evidence>
<dbReference type="AlphaFoldDB" id="A0A2I0W0T0"/>
<dbReference type="SUPFAM" id="SSF56672">
    <property type="entry name" value="DNA/RNA polymerases"/>
    <property type="match status" value="1"/>
</dbReference>
<evidence type="ECO:0000256" key="2">
    <source>
        <dbReference type="ARBA" id="ARBA00022801"/>
    </source>
</evidence>
<dbReference type="Pfam" id="PF25597">
    <property type="entry name" value="SH3_retrovirus"/>
    <property type="match status" value="1"/>
</dbReference>
<dbReference type="InterPro" id="IPR057670">
    <property type="entry name" value="SH3_retrovirus"/>
</dbReference>
<proteinExistence type="predicted"/>
<organism evidence="5 6">
    <name type="scientific">Dendrobium catenatum</name>
    <dbReference type="NCBI Taxonomy" id="906689"/>
    <lineage>
        <taxon>Eukaryota</taxon>
        <taxon>Viridiplantae</taxon>
        <taxon>Streptophyta</taxon>
        <taxon>Embryophyta</taxon>
        <taxon>Tracheophyta</taxon>
        <taxon>Spermatophyta</taxon>
        <taxon>Magnoliopsida</taxon>
        <taxon>Liliopsida</taxon>
        <taxon>Asparagales</taxon>
        <taxon>Orchidaceae</taxon>
        <taxon>Epidendroideae</taxon>
        <taxon>Malaxideae</taxon>
        <taxon>Dendrobiinae</taxon>
        <taxon>Dendrobium</taxon>
    </lineage>
</organism>
<dbReference type="PANTHER" id="PTHR42648">
    <property type="entry name" value="TRANSPOSASE, PUTATIVE-RELATED"/>
    <property type="match status" value="1"/>
</dbReference>
<dbReference type="GO" id="GO:0003676">
    <property type="term" value="F:nucleic acid binding"/>
    <property type="evidence" value="ECO:0007669"/>
    <property type="project" value="InterPro"/>
</dbReference>
<dbReference type="GO" id="GO:0046872">
    <property type="term" value="F:metal ion binding"/>
    <property type="evidence" value="ECO:0007669"/>
    <property type="project" value="UniProtKB-KW"/>
</dbReference>
<dbReference type="Proteomes" id="UP000233837">
    <property type="component" value="Unassembled WGS sequence"/>
</dbReference>
<dbReference type="InterPro" id="IPR001584">
    <property type="entry name" value="Integrase_cat-core"/>
</dbReference>
<feature type="domain" description="Integrase catalytic" evidence="4">
    <location>
        <begin position="39"/>
        <end position="205"/>
    </location>
</feature>
<dbReference type="GO" id="GO:0016787">
    <property type="term" value="F:hydrolase activity"/>
    <property type="evidence" value="ECO:0007669"/>
    <property type="project" value="UniProtKB-KW"/>
</dbReference>
<dbReference type="InterPro" id="IPR012337">
    <property type="entry name" value="RNaseH-like_sf"/>
</dbReference>
<dbReference type="CDD" id="cd09272">
    <property type="entry name" value="RNase_HI_RT_Ty1"/>
    <property type="match status" value="1"/>
</dbReference>
<dbReference type="EMBL" id="KZ503041">
    <property type="protein sequence ID" value="PKU69257.1"/>
    <property type="molecule type" value="Genomic_DNA"/>
</dbReference>
<name>A0A2I0W0T0_9ASPA</name>
<feature type="region of interest" description="Disordered" evidence="3">
    <location>
        <begin position="298"/>
        <end position="338"/>
    </location>
</feature>
<dbReference type="Pfam" id="PF07727">
    <property type="entry name" value="RVT_2"/>
    <property type="match status" value="1"/>
</dbReference>
<reference evidence="5 6" key="2">
    <citation type="journal article" date="2017" name="Nature">
        <title>The Apostasia genome and the evolution of orchids.</title>
        <authorList>
            <person name="Zhang G.Q."/>
            <person name="Liu K.W."/>
            <person name="Li Z."/>
            <person name="Lohaus R."/>
            <person name="Hsiao Y.Y."/>
            <person name="Niu S.C."/>
            <person name="Wang J.Y."/>
            <person name="Lin Y.C."/>
            <person name="Xu Q."/>
            <person name="Chen L.J."/>
            <person name="Yoshida K."/>
            <person name="Fujiwara S."/>
            <person name="Wang Z.W."/>
            <person name="Zhang Y.Q."/>
            <person name="Mitsuda N."/>
            <person name="Wang M."/>
            <person name="Liu G.H."/>
            <person name="Pecoraro L."/>
            <person name="Huang H.X."/>
            <person name="Xiao X.J."/>
            <person name="Lin M."/>
            <person name="Wu X.Y."/>
            <person name="Wu W.L."/>
            <person name="Chen Y.Y."/>
            <person name="Chang S.B."/>
            <person name="Sakamoto S."/>
            <person name="Ohme-Takagi M."/>
            <person name="Yagi M."/>
            <person name="Zeng S.J."/>
            <person name="Shen C.Y."/>
            <person name="Yeh C.M."/>
            <person name="Luo Y.B."/>
            <person name="Tsai W.C."/>
            <person name="Van de Peer Y."/>
            <person name="Liu Z.J."/>
        </authorList>
    </citation>
    <scope>NUCLEOTIDE SEQUENCE [LARGE SCALE GENOMIC DNA]</scope>
    <source>
        <tissue evidence="5">The whole plant</tissue>
    </source>
</reference>
<sequence length="883" mass="100011">MAALSTLLPELQKCSLSFVCTSCNVAKSHRLSFPKQANHVSTPFSLIHSDVWGPSPVSSLTGYRYYSVFIDDATRYCWIYLMHTKNETYSKFKQFLAMATTQFKATIQTFRSDAGGEYTSHEFKNLLQTHGIHHQFSCPNTPQQNGVSERKHRHLLETTRTLLHAAHLPFRFWAEALQTSNYLINRLPTSALNSQIPFILLHGRPPQYDHLKSFGCLCFPWLQPQSPHKLAPRSSPCIFLGYSSQHKGYRCYNTQTHKLHISRHVRFYEHLQPYKESATNLPNPPSNTYIPPMLLTPTSIHQTSNSTQSSSINASSNTTEPHYPTLPIPTPSTETQHLPTNTILPTHSMATRSKTGHSRPKKVYDLLAVADSAFPPTSYTAASKDSSWQAAMSEEIEALLKQQTWSLTPLPPGRPVLGCRWTYKIKTNPDGTVNRYKARLVAQGFTQQYGVNYKETFSPVAKIPTIRLLLIIAIHHHWPLLQFDVANAFLHGDLHDEVYMKQPQGFVDRDRPNHVCRLHKALYGLKQAPRQWFRKLTDFLLHFGFQFSRADPSLLVYNRTTTQLYLLIYVDDLLLTGNDSSVINTLLQQLQTNFDLKQLGQPSLFLGIQITYTATGAFLHQSHYARDILIAAGLQDSKPASTPISSSGTRTAPLLKPYDNPTQFRQLAGSLHYLTITRPDLSFAVNMICQSMHNPTIHDYMQLKRLLRYVNGTQHLGLPITRGSLELTTYCDADWASDATDRKSITGFCTFIGNNILSWSVKKQTTVAKSSTEAEYRALAAALSDVIWLRRLLQDFHIPLDKPTTIFCDNVSALSLAHNPVFHARTKHIEIDHHFISDHIQKQTIIATHLNSEDQIADILTKPLSTTRFITLRNKLTISALDC</sequence>
<dbReference type="Pfam" id="PF00665">
    <property type="entry name" value="rve"/>
    <property type="match status" value="1"/>
</dbReference>
<dbReference type="PANTHER" id="PTHR42648:SF26">
    <property type="entry name" value="INTEGRASE CATALYTIC DOMAIN-CONTAINING PROTEIN"/>
    <property type="match status" value="1"/>
</dbReference>
<dbReference type="InterPro" id="IPR043502">
    <property type="entry name" value="DNA/RNA_pol_sf"/>
</dbReference>
<evidence type="ECO:0000256" key="3">
    <source>
        <dbReference type="SAM" id="MobiDB-lite"/>
    </source>
</evidence>
<dbReference type="PROSITE" id="PS50994">
    <property type="entry name" value="INTEGRASE"/>
    <property type="match status" value="1"/>
</dbReference>
<dbReference type="InterPro" id="IPR039537">
    <property type="entry name" value="Retrotran_Ty1/copia-like"/>
</dbReference>
<dbReference type="Gene3D" id="3.30.420.10">
    <property type="entry name" value="Ribonuclease H-like superfamily/Ribonuclease H"/>
    <property type="match status" value="1"/>
</dbReference>
<keyword evidence="6" id="KW-1185">Reference proteome</keyword>
<dbReference type="InterPro" id="IPR036397">
    <property type="entry name" value="RNaseH_sf"/>
</dbReference>
<accession>A0A2I0W0T0</accession>
<evidence type="ECO:0000256" key="1">
    <source>
        <dbReference type="ARBA" id="ARBA00022723"/>
    </source>
</evidence>
<protein>
    <submittedName>
        <fullName evidence="5">Retrovirus-related Pol polyprotein from transposon TNT 1-94</fullName>
    </submittedName>
</protein>